<gene>
    <name evidence="1" type="ORF">ENX03_04250</name>
</gene>
<reference evidence="1" key="1">
    <citation type="journal article" date="2020" name="mSystems">
        <title>Genome- and Community-Level Interaction Insights into Carbon Utilization and Element Cycling Functions of Hydrothermarchaeota in Hydrothermal Sediment.</title>
        <authorList>
            <person name="Zhou Z."/>
            <person name="Liu Y."/>
            <person name="Xu W."/>
            <person name="Pan J."/>
            <person name="Luo Z.H."/>
            <person name="Li M."/>
        </authorList>
    </citation>
    <scope>NUCLEOTIDE SEQUENCE [LARGE SCALE GENOMIC DNA]</scope>
    <source>
        <strain evidence="1">SpSt-902</strain>
    </source>
</reference>
<evidence type="ECO:0000313" key="1">
    <source>
        <dbReference type="EMBL" id="HFT93146.1"/>
    </source>
</evidence>
<dbReference type="AlphaFoldDB" id="A0A7C3LSB4"/>
<sequence length="464" mass="53530">MGFFLFTRSLRDATEPKKVLELIVNDNQTACFVVNEENQIVIFNDILSFLLNWSVNAIARKPVEDILRYLATQGHDVKVELPPFDHLSKSFLTFKNFGRKGALLLKGYPLGGLPSPAGSYFLIRQEDPPTEKSIRQYFTPIVDKLYSRTRQHLAMLALDDYDLREIDKASKEILESLGPLLQHVRVFLVNRISMDDSSHFARILYDGPPENVQESLEGILYGDTVFFQKLSLNACRPALVEHTDLPWKHEILFPFNWFHHVFGWVGIPITSLEVWKNPVRFSWQEILTELGHSLGLQRSRMGLLPQYQLVGEGVMDRPSLGKALDSMIGRTPPRPFVLLLFRLRDMSMREEFIQLLNKAKRGTDFLGEHPEGLLAVFPDEDPALREAIAERYRKIFEKLIVSDFRFQCVISSHGFPSREWTSTDLLVRMDEINGTEVRPAVEVATDEIVFDDWFKKFLLLKDFE</sequence>
<protein>
    <submittedName>
        <fullName evidence="1">Uncharacterized protein</fullName>
    </submittedName>
</protein>
<dbReference type="EMBL" id="DTMM01000082">
    <property type="protein sequence ID" value="HFT93146.1"/>
    <property type="molecule type" value="Genomic_DNA"/>
</dbReference>
<name>A0A7C3LSB4_9BACT</name>
<accession>A0A7C3LSB4</accession>
<organism evidence="1">
    <name type="scientific">Leptospirillum ferriphilum</name>
    <dbReference type="NCBI Taxonomy" id="178606"/>
    <lineage>
        <taxon>Bacteria</taxon>
        <taxon>Pseudomonadati</taxon>
        <taxon>Nitrospirota</taxon>
        <taxon>Nitrospiria</taxon>
        <taxon>Nitrospirales</taxon>
        <taxon>Nitrospiraceae</taxon>
        <taxon>Leptospirillum</taxon>
    </lineage>
</organism>
<proteinExistence type="predicted"/>
<comment type="caution">
    <text evidence="1">The sequence shown here is derived from an EMBL/GenBank/DDBJ whole genome shotgun (WGS) entry which is preliminary data.</text>
</comment>